<dbReference type="Gene3D" id="3.40.50.2300">
    <property type="match status" value="2"/>
</dbReference>
<dbReference type="AlphaFoldDB" id="A0A1M6V8T4"/>
<organism evidence="1 2">
    <name type="scientific">Bradyrhizobium lablabi</name>
    <dbReference type="NCBI Taxonomy" id="722472"/>
    <lineage>
        <taxon>Bacteria</taxon>
        <taxon>Pseudomonadati</taxon>
        <taxon>Pseudomonadota</taxon>
        <taxon>Alphaproteobacteria</taxon>
        <taxon>Hyphomicrobiales</taxon>
        <taxon>Nitrobacteraceae</taxon>
        <taxon>Bradyrhizobium</taxon>
    </lineage>
</organism>
<dbReference type="CDD" id="cd06325">
    <property type="entry name" value="PBP1_ABC_unchar_transporter"/>
    <property type="match status" value="1"/>
</dbReference>
<dbReference type="Pfam" id="PF04392">
    <property type="entry name" value="ABC_sub_bind"/>
    <property type="match status" value="1"/>
</dbReference>
<dbReference type="PANTHER" id="PTHR35271">
    <property type="entry name" value="ABC TRANSPORTER, SUBSTRATE-BINDING LIPOPROTEIN-RELATED"/>
    <property type="match status" value="1"/>
</dbReference>
<dbReference type="OrthoDB" id="8196193at2"/>
<dbReference type="Proteomes" id="UP000183208">
    <property type="component" value="Unassembled WGS sequence"/>
</dbReference>
<dbReference type="PANTHER" id="PTHR35271:SF1">
    <property type="entry name" value="ABC TRANSPORTER, SUBSTRATE-BINDING LIPOPROTEIN"/>
    <property type="match status" value="1"/>
</dbReference>
<sequence>MRRRDFIAILGGAATAWPFGARAQRESGTRRVPRVGFVGLASSAVDDRAILPFREVLKTLGYTEGSTIILETRNADGDVNRGHALIAELVALPVDVFLSPGPAVSRALVRKTDIPVVAVALPATQSEPGLFSSLAHPGGSLTGFSAFGEEMSAKRIEMLKEILPGLKTLGVMHNATDPMFRAWGERTMEDARKQGIEPVQLGLDPSQTAPVAEQFRKLADKGGTAMIVIRDFLTAALGDDICKAGLNGRIAVIGEYGDIARAGALFSYGADLGDLFRRAAGYVDRILKGEKPGDLPIQLPTKFELNVNLRTARALGLTIPPSLLVLADQVIE</sequence>
<gene>
    <name evidence="1" type="ORF">SAMN05444171_1843</name>
</gene>
<dbReference type="InterPro" id="IPR007487">
    <property type="entry name" value="ABC_transpt-TYRBP-like"/>
</dbReference>
<dbReference type="EMBL" id="FNTI01000001">
    <property type="protein sequence ID" value="SEC60995.1"/>
    <property type="molecule type" value="Genomic_DNA"/>
</dbReference>
<protein>
    <submittedName>
        <fullName evidence="1">Putative ABC transport system substrate-binding protein</fullName>
    </submittedName>
</protein>
<evidence type="ECO:0000313" key="1">
    <source>
        <dbReference type="EMBL" id="SEC60995.1"/>
    </source>
</evidence>
<accession>A0A1M6V8T4</accession>
<proteinExistence type="predicted"/>
<reference evidence="1 2" key="1">
    <citation type="submission" date="2016-10" db="EMBL/GenBank/DDBJ databases">
        <authorList>
            <person name="de Groot N.N."/>
        </authorList>
    </citation>
    <scope>NUCLEOTIDE SEQUENCE [LARGE SCALE GENOMIC DNA]</scope>
    <source>
        <strain evidence="1 2">GAS522</strain>
    </source>
</reference>
<name>A0A1M6V8T4_9BRAD</name>
<evidence type="ECO:0000313" key="2">
    <source>
        <dbReference type="Proteomes" id="UP000183208"/>
    </source>
</evidence>